<evidence type="ECO:0000259" key="3">
    <source>
        <dbReference type="Pfam" id="PF06155"/>
    </source>
</evidence>
<keyword evidence="2" id="KW-0408">Iron</keyword>
<keyword evidence="1" id="KW-0479">Metal-binding</keyword>
<dbReference type="AlphaFoldDB" id="A0A848FHX8"/>
<keyword evidence="5" id="KW-1185">Reference proteome</keyword>
<accession>A0A848FHX8</accession>
<dbReference type="Pfam" id="PF06155">
    <property type="entry name" value="GBBH-like_N"/>
    <property type="match status" value="1"/>
</dbReference>
<feature type="domain" description="Gamma-butyrobetaine hydroxylase-like N-terminal" evidence="3">
    <location>
        <begin position="16"/>
        <end position="92"/>
    </location>
</feature>
<evidence type="ECO:0000313" key="4">
    <source>
        <dbReference type="EMBL" id="NML17810.1"/>
    </source>
</evidence>
<sequence>MSAEPLVPGAIELRPERLRLQWPDGAVHELDAAALRAACCCAGCRVATRSGDLVEPDAGVRLTDAVPVGLYALQLRFSDGHERGIYPWALLRALPQLT</sequence>
<gene>
    <name evidence="4" type="ORF">HHL10_22825</name>
</gene>
<dbReference type="Gene3D" id="3.30.2020.30">
    <property type="match status" value="1"/>
</dbReference>
<reference evidence="4 5" key="1">
    <citation type="submission" date="2020-04" db="EMBL/GenBank/DDBJ databases">
        <title>Azohydromonas sp. isolated from soil.</title>
        <authorList>
            <person name="Dahal R.H."/>
        </authorList>
    </citation>
    <scope>NUCLEOTIDE SEQUENCE [LARGE SCALE GENOMIC DNA]</scope>
    <source>
        <strain evidence="4 5">G-1-1-14</strain>
    </source>
</reference>
<dbReference type="EMBL" id="JABBFW010000022">
    <property type="protein sequence ID" value="NML17810.1"/>
    <property type="molecule type" value="Genomic_DNA"/>
</dbReference>
<dbReference type="InterPro" id="IPR010376">
    <property type="entry name" value="GBBH-like_N"/>
</dbReference>
<dbReference type="GO" id="GO:0046872">
    <property type="term" value="F:metal ion binding"/>
    <property type="evidence" value="ECO:0007669"/>
    <property type="project" value="UniProtKB-KW"/>
</dbReference>
<dbReference type="PANTHER" id="PTHR35303">
    <property type="entry name" value="OS02G0197800 PROTEIN"/>
    <property type="match status" value="1"/>
</dbReference>
<protein>
    <submittedName>
        <fullName evidence="4">DUF971 domain-containing protein</fullName>
    </submittedName>
</protein>
<dbReference type="PANTHER" id="PTHR35303:SF8">
    <property type="entry name" value="GAMMA-BUTYROBETAINE HYDROXYLASE-LIKE N-TERMINAL DOMAIN-CONTAINING PROTEIN"/>
    <property type="match status" value="1"/>
</dbReference>
<evidence type="ECO:0000256" key="2">
    <source>
        <dbReference type="ARBA" id="ARBA00023004"/>
    </source>
</evidence>
<evidence type="ECO:0000313" key="5">
    <source>
        <dbReference type="Proteomes" id="UP000574067"/>
    </source>
</evidence>
<name>A0A848FHX8_9BURK</name>
<proteinExistence type="predicted"/>
<dbReference type="Proteomes" id="UP000574067">
    <property type="component" value="Unassembled WGS sequence"/>
</dbReference>
<dbReference type="RefSeq" id="WP_169162708.1">
    <property type="nucleotide sequence ID" value="NZ_JABBFW010000022.1"/>
</dbReference>
<evidence type="ECO:0000256" key="1">
    <source>
        <dbReference type="ARBA" id="ARBA00022723"/>
    </source>
</evidence>
<organism evidence="4 5">
    <name type="scientific">Azohydromonas caseinilytica</name>
    <dbReference type="NCBI Taxonomy" id="2728836"/>
    <lineage>
        <taxon>Bacteria</taxon>
        <taxon>Pseudomonadati</taxon>
        <taxon>Pseudomonadota</taxon>
        <taxon>Betaproteobacteria</taxon>
        <taxon>Burkholderiales</taxon>
        <taxon>Sphaerotilaceae</taxon>
        <taxon>Azohydromonas</taxon>
    </lineage>
</organism>
<comment type="caution">
    <text evidence="4">The sequence shown here is derived from an EMBL/GenBank/DDBJ whole genome shotgun (WGS) entry which is preliminary data.</text>
</comment>
<dbReference type="InterPro" id="IPR038492">
    <property type="entry name" value="GBBH-like_N_sf"/>
</dbReference>